<dbReference type="OrthoDB" id="4755894at2759"/>
<feature type="compositionally biased region" description="Low complexity" evidence="1">
    <location>
        <begin position="118"/>
        <end position="130"/>
    </location>
</feature>
<name>A0A8H4P2F9_9HYPO</name>
<evidence type="ECO:0000313" key="3">
    <source>
        <dbReference type="Proteomes" id="UP000554235"/>
    </source>
</evidence>
<dbReference type="Proteomes" id="UP000554235">
    <property type="component" value="Unassembled WGS sequence"/>
</dbReference>
<organism evidence="2 3">
    <name type="scientific">Fusarium albosuccineum</name>
    <dbReference type="NCBI Taxonomy" id="1237068"/>
    <lineage>
        <taxon>Eukaryota</taxon>
        <taxon>Fungi</taxon>
        <taxon>Dikarya</taxon>
        <taxon>Ascomycota</taxon>
        <taxon>Pezizomycotina</taxon>
        <taxon>Sordariomycetes</taxon>
        <taxon>Hypocreomycetidae</taxon>
        <taxon>Hypocreales</taxon>
        <taxon>Nectriaceae</taxon>
        <taxon>Fusarium</taxon>
        <taxon>Fusarium decemcellulare species complex</taxon>
    </lineage>
</organism>
<evidence type="ECO:0000256" key="1">
    <source>
        <dbReference type="SAM" id="MobiDB-lite"/>
    </source>
</evidence>
<dbReference type="EMBL" id="JAADYS010002794">
    <property type="protein sequence ID" value="KAF4454668.1"/>
    <property type="molecule type" value="Genomic_DNA"/>
</dbReference>
<comment type="caution">
    <text evidence="2">The sequence shown here is derived from an EMBL/GenBank/DDBJ whole genome shotgun (WGS) entry which is preliminary data.</text>
</comment>
<protein>
    <submittedName>
        <fullName evidence="2">Ste12 interacting</fullName>
    </submittedName>
</protein>
<accession>A0A8H4P2F9</accession>
<reference evidence="2 3" key="1">
    <citation type="submission" date="2020-01" db="EMBL/GenBank/DDBJ databases">
        <title>Identification and distribution of gene clusters putatively required for synthesis of sphingolipid metabolism inhibitors in phylogenetically diverse species of the filamentous fungus Fusarium.</title>
        <authorList>
            <person name="Kim H.-S."/>
            <person name="Busman M."/>
            <person name="Brown D.W."/>
            <person name="Divon H."/>
            <person name="Uhlig S."/>
            <person name="Proctor R.H."/>
        </authorList>
    </citation>
    <scope>NUCLEOTIDE SEQUENCE [LARGE SCALE GENOMIC DNA]</scope>
    <source>
        <strain evidence="2 3">NRRL 20459</strain>
    </source>
</reference>
<evidence type="ECO:0000313" key="2">
    <source>
        <dbReference type="EMBL" id="KAF4454668.1"/>
    </source>
</evidence>
<feature type="region of interest" description="Disordered" evidence="1">
    <location>
        <begin position="112"/>
        <end position="164"/>
    </location>
</feature>
<sequence>MGTLGRASWAYVLKVRLCILPASLFFPFPFPALDQIQLALFLSYLLNLGPYLVDSVVLNIDSAVGTLTSLSPRQLIHLPPHKQTTLQPPLKMTYTMTAHLCKQIYASWRQTRQPSPEPSISSSPLSTSPSLMRPFSRSPSPPAQRSERRPSNASESDWNPNSRH</sequence>
<dbReference type="AlphaFoldDB" id="A0A8H4P2F9"/>
<proteinExistence type="predicted"/>
<keyword evidence="3" id="KW-1185">Reference proteome</keyword>
<feature type="compositionally biased region" description="Polar residues" evidence="1">
    <location>
        <begin position="151"/>
        <end position="164"/>
    </location>
</feature>
<gene>
    <name evidence="2" type="ORF">FALBO_15788</name>
</gene>